<feature type="domain" description="Helicase-associated" evidence="1">
    <location>
        <begin position="208"/>
        <end position="270"/>
    </location>
</feature>
<feature type="non-terminal residue" evidence="2">
    <location>
        <position position="272"/>
    </location>
</feature>
<proteinExistence type="predicted"/>
<reference evidence="2 3" key="1">
    <citation type="journal article" date="2004" name="Science">
        <title>The genome of the diatom Thalassiosira pseudonana: ecology, evolution, and metabolism.</title>
        <authorList>
            <person name="Armbrust E.V."/>
            <person name="Berges J.A."/>
            <person name="Bowler C."/>
            <person name="Green B.R."/>
            <person name="Martinez D."/>
            <person name="Putnam N.H."/>
            <person name="Zhou S."/>
            <person name="Allen A.E."/>
            <person name="Apt K.E."/>
            <person name="Bechner M."/>
            <person name="Brzezinski M.A."/>
            <person name="Chaal B.K."/>
            <person name="Chiovitti A."/>
            <person name="Davis A.K."/>
            <person name="Demarest M.S."/>
            <person name="Detter J.C."/>
            <person name="Glavina T."/>
            <person name="Goodstein D."/>
            <person name="Hadi M.Z."/>
            <person name="Hellsten U."/>
            <person name="Hildebrand M."/>
            <person name="Jenkins B.D."/>
            <person name="Jurka J."/>
            <person name="Kapitonov V.V."/>
            <person name="Kroger N."/>
            <person name="Lau W.W."/>
            <person name="Lane T.W."/>
            <person name="Larimer F.W."/>
            <person name="Lippmeier J.C."/>
            <person name="Lucas S."/>
            <person name="Medina M."/>
            <person name="Montsant A."/>
            <person name="Obornik M."/>
            <person name="Parker M.S."/>
            <person name="Palenik B."/>
            <person name="Pazour G.J."/>
            <person name="Richardson P.M."/>
            <person name="Rynearson T.A."/>
            <person name="Saito M.A."/>
            <person name="Schwartz D.C."/>
            <person name="Thamatrakoln K."/>
            <person name="Valentin K."/>
            <person name="Vardi A."/>
            <person name="Wilkerson F.P."/>
            <person name="Rokhsar D.S."/>
        </authorList>
    </citation>
    <scope>NUCLEOTIDE SEQUENCE [LARGE SCALE GENOMIC DNA]</scope>
    <source>
        <strain evidence="2 3">CCMP1335</strain>
    </source>
</reference>
<organism evidence="2 3">
    <name type="scientific">Thalassiosira pseudonana</name>
    <name type="common">Marine diatom</name>
    <name type="synonym">Cyclotella nana</name>
    <dbReference type="NCBI Taxonomy" id="35128"/>
    <lineage>
        <taxon>Eukaryota</taxon>
        <taxon>Sar</taxon>
        <taxon>Stramenopiles</taxon>
        <taxon>Ochrophyta</taxon>
        <taxon>Bacillariophyta</taxon>
        <taxon>Coscinodiscophyceae</taxon>
        <taxon>Thalassiosirophycidae</taxon>
        <taxon>Thalassiosirales</taxon>
        <taxon>Thalassiosiraceae</taxon>
        <taxon>Thalassiosira</taxon>
    </lineage>
</organism>
<dbReference type="InterPro" id="IPR005114">
    <property type="entry name" value="Helicase_assoc"/>
</dbReference>
<dbReference type="InParanoid" id="B8CFR0"/>
<feature type="non-terminal residue" evidence="2">
    <location>
        <position position="1"/>
    </location>
</feature>
<dbReference type="PaxDb" id="35128-Thaps264834"/>
<dbReference type="Gene3D" id="6.10.140.530">
    <property type="match status" value="4"/>
</dbReference>
<reference evidence="2 3" key="2">
    <citation type="journal article" date="2008" name="Nature">
        <title>The Phaeodactylum genome reveals the evolutionary history of diatom genomes.</title>
        <authorList>
            <person name="Bowler C."/>
            <person name="Allen A.E."/>
            <person name="Badger J.H."/>
            <person name="Grimwood J."/>
            <person name="Jabbari K."/>
            <person name="Kuo A."/>
            <person name="Maheswari U."/>
            <person name="Martens C."/>
            <person name="Maumus F."/>
            <person name="Otillar R.P."/>
            <person name="Rayko E."/>
            <person name="Salamov A."/>
            <person name="Vandepoele K."/>
            <person name="Beszteri B."/>
            <person name="Gruber A."/>
            <person name="Heijde M."/>
            <person name="Katinka M."/>
            <person name="Mock T."/>
            <person name="Valentin K."/>
            <person name="Verret F."/>
            <person name="Berges J.A."/>
            <person name="Brownlee C."/>
            <person name="Cadoret J.P."/>
            <person name="Chiovitti A."/>
            <person name="Choi C.J."/>
            <person name="Coesel S."/>
            <person name="De Martino A."/>
            <person name="Detter J.C."/>
            <person name="Durkin C."/>
            <person name="Falciatore A."/>
            <person name="Fournet J."/>
            <person name="Haruta M."/>
            <person name="Huysman M.J."/>
            <person name="Jenkins B.D."/>
            <person name="Jiroutova K."/>
            <person name="Jorgensen R.E."/>
            <person name="Joubert Y."/>
            <person name="Kaplan A."/>
            <person name="Kroger N."/>
            <person name="Kroth P.G."/>
            <person name="La Roche J."/>
            <person name="Lindquist E."/>
            <person name="Lommer M."/>
            <person name="Martin-Jezequel V."/>
            <person name="Lopez P.J."/>
            <person name="Lucas S."/>
            <person name="Mangogna M."/>
            <person name="McGinnis K."/>
            <person name="Medlin L.K."/>
            <person name="Montsant A."/>
            <person name="Oudot-Le Secq M.P."/>
            <person name="Napoli C."/>
            <person name="Obornik M."/>
            <person name="Parker M.S."/>
            <person name="Petit J.L."/>
            <person name="Porcel B.M."/>
            <person name="Poulsen N."/>
            <person name="Robison M."/>
            <person name="Rychlewski L."/>
            <person name="Rynearson T.A."/>
            <person name="Schmutz J."/>
            <person name="Shapiro H."/>
            <person name="Siaut M."/>
            <person name="Stanley M."/>
            <person name="Sussman M.R."/>
            <person name="Taylor A.R."/>
            <person name="Vardi A."/>
            <person name="von Dassow P."/>
            <person name="Vyverman W."/>
            <person name="Willis A."/>
            <person name="Wyrwicz L.S."/>
            <person name="Rokhsar D.S."/>
            <person name="Weissenbach J."/>
            <person name="Armbrust E.V."/>
            <person name="Green B.R."/>
            <person name="Van de Peer Y."/>
            <person name="Grigoriev I.V."/>
        </authorList>
    </citation>
    <scope>NUCLEOTIDE SEQUENCE [LARGE SCALE GENOMIC DNA]</scope>
    <source>
        <strain evidence="2 3">CCMP1335</strain>
    </source>
</reference>
<evidence type="ECO:0000313" key="3">
    <source>
        <dbReference type="Proteomes" id="UP000001449"/>
    </source>
</evidence>
<dbReference type="Proteomes" id="UP000001449">
    <property type="component" value="Chromosome 22"/>
</dbReference>
<feature type="domain" description="Helicase-associated" evidence="1">
    <location>
        <begin position="142"/>
        <end position="202"/>
    </location>
</feature>
<gene>
    <name evidence="2" type="ORF">THAPSDRAFT_264834</name>
</gene>
<dbReference type="GeneID" id="7448205"/>
<dbReference type="eggNOG" id="ENOG502SC1P">
    <property type="taxonomic scope" value="Eukaryota"/>
</dbReference>
<dbReference type="PANTHER" id="PTHR33418">
    <property type="entry name" value="HELICASE-ASSOCIATED"/>
    <property type="match status" value="1"/>
</dbReference>
<dbReference type="AlphaFoldDB" id="B8CFR0"/>
<dbReference type="PANTHER" id="PTHR33418:SF1">
    <property type="entry name" value="HELICASE-ASSOCIATED DOMAIN-CONTAINING PROTEIN"/>
    <property type="match status" value="1"/>
</dbReference>
<sequence>KNRDEGWEKKFNELVEYKKQYGNTNVTYRDECPLGIWVSSQRKLFRAGKLIEARVKRLKSIGFVFYLKKQISDEMWDERYEELVAYKAKYGHTEIPTKTRVPELKPLAKWVLKQRIVAKKNELNEDRMKRLKKLGFTFGVKEKYWDIRYQELKEYKEAFGDCDVKINYKHKQLGTWVHGQRQKYKLKTLPKSQYKKLAKLDFIFEPAHEHRWKLAFDELVEYKSKHGDCNVPFQCKQNTSLSYWVHTQRAKYSNGRLRSDRVKRLEKIGFIF</sequence>
<dbReference type="EMBL" id="CM000653">
    <property type="protein sequence ID" value="EED87672.1"/>
    <property type="molecule type" value="Genomic_DNA"/>
</dbReference>
<accession>B8CFR0</accession>
<keyword evidence="3" id="KW-1185">Reference proteome</keyword>
<feature type="domain" description="Helicase-associated" evidence="1">
    <location>
        <begin position="4"/>
        <end position="63"/>
    </location>
</feature>
<dbReference type="HOGENOM" id="CLU_064419_0_0_1"/>
<protein>
    <recommendedName>
        <fullName evidence="1">Helicase-associated domain-containing protein</fullName>
    </recommendedName>
</protein>
<dbReference type="Pfam" id="PF03457">
    <property type="entry name" value="HA"/>
    <property type="match status" value="4"/>
</dbReference>
<dbReference type="OMA" id="EMWDERY"/>
<evidence type="ECO:0000313" key="2">
    <source>
        <dbReference type="EMBL" id="EED87672.1"/>
    </source>
</evidence>
<feature type="domain" description="Helicase-associated" evidence="1">
    <location>
        <begin position="73"/>
        <end position="136"/>
    </location>
</feature>
<name>B8CFR0_THAPS</name>
<dbReference type="RefSeq" id="XP_002294892.1">
    <property type="nucleotide sequence ID" value="XM_002294856.1"/>
</dbReference>
<evidence type="ECO:0000259" key="1">
    <source>
        <dbReference type="Pfam" id="PF03457"/>
    </source>
</evidence>
<dbReference type="KEGG" id="tps:THAPSDRAFT_264834"/>